<dbReference type="Proteomes" id="UP000316726">
    <property type="component" value="Chromosome 12"/>
</dbReference>
<comment type="similarity">
    <text evidence="1">Belongs to the UPF0585 family.</text>
</comment>
<evidence type="ECO:0000313" key="3">
    <source>
        <dbReference type="Proteomes" id="UP000316726"/>
    </source>
</evidence>
<dbReference type="AlphaFoldDB" id="A0A5B8MUI6"/>
<dbReference type="EMBL" id="CP031045">
    <property type="protein sequence ID" value="QDZ24183.1"/>
    <property type="molecule type" value="Genomic_DNA"/>
</dbReference>
<organism evidence="2 3">
    <name type="scientific">Chloropicon primus</name>
    <dbReference type="NCBI Taxonomy" id="1764295"/>
    <lineage>
        <taxon>Eukaryota</taxon>
        <taxon>Viridiplantae</taxon>
        <taxon>Chlorophyta</taxon>
        <taxon>Chloropicophyceae</taxon>
        <taxon>Chloropicales</taxon>
        <taxon>Chloropicaceae</taxon>
        <taxon>Chloropicon</taxon>
    </lineage>
</organism>
<dbReference type="Gene3D" id="3.40.50.150">
    <property type="entry name" value="Vaccinia Virus protein VP39"/>
    <property type="match status" value="1"/>
</dbReference>
<dbReference type="PANTHER" id="PTHR20974">
    <property type="entry name" value="UPF0585 PROTEIN CG18661"/>
    <property type="match status" value="1"/>
</dbReference>
<evidence type="ECO:0000313" key="2">
    <source>
        <dbReference type="EMBL" id="QDZ24183.1"/>
    </source>
</evidence>
<accession>A0A5B8MUI6</accession>
<dbReference type="Pfam" id="PF06080">
    <property type="entry name" value="DUF938"/>
    <property type="match status" value="1"/>
</dbReference>
<evidence type="ECO:0008006" key="4">
    <source>
        <dbReference type="Google" id="ProtNLM"/>
    </source>
</evidence>
<keyword evidence="3" id="KW-1185">Reference proteome</keyword>
<dbReference type="SUPFAM" id="SSF53335">
    <property type="entry name" value="S-adenosyl-L-methionine-dependent methyltransferases"/>
    <property type="match status" value="1"/>
</dbReference>
<gene>
    <name evidence="2" type="ORF">A3770_12p67010</name>
</gene>
<dbReference type="InterPro" id="IPR010342">
    <property type="entry name" value="DUF938"/>
</dbReference>
<proteinExistence type="inferred from homology"/>
<evidence type="ECO:0000256" key="1">
    <source>
        <dbReference type="ARBA" id="ARBA00008308"/>
    </source>
</evidence>
<sequence length="215" mass="23618">MVAKLFSGACERNRAPILEVVKKHLLPGRKAKVLEVAAGSGQHAAYLGRHLASDGRVERWYPTDLGMSEEKRASIAAWVEEEGEGEGAGVVAEAVELDTRGEGWAEEWASRGITDMFVANLTHISPFEATKGLMAGAGKILPPGGSIFVYGPFKVDHRHTSDSNAAFDQSLQSRDKAWGYRDVSEIRSQADENGLEFVESERMPANNFTLIFRRR</sequence>
<dbReference type="InterPro" id="IPR029063">
    <property type="entry name" value="SAM-dependent_MTases_sf"/>
</dbReference>
<name>A0A5B8MUI6_9CHLO</name>
<reference evidence="2 3" key="1">
    <citation type="submission" date="2018-07" db="EMBL/GenBank/DDBJ databases">
        <title>The complete nuclear genome of the prasinophyte Chloropicon primus (CCMP1205).</title>
        <authorList>
            <person name="Pombert J.-F."/>
            <person name="Otis C."/>
            <person name="Turmel M."/>
            <person name="Lemieux C."/>
        </authorList>
    </citation>
    <scope>NUCLEOTIDE SEQUENCE [LARGE SCALE GENOMIC DNA]</scope>
    <source>
        <strain evidence="2 3">CCMP1205</strain>
    </source>
</reference>
<dbReference type="PANTHER" id="PTHR20974:SF0">
    <property type="entry name" value="UPF0585 PROTEIN CG18661"/>
    <property type="match status" value="1"/>
</dbReference>
<protein>
    <recommendedName>
        <fullName evidence="4">DUF938 domain-containing protein</fullName>
    </recommendedName>
</protein>
<dbReference type="OrthoDB" id="10258744at2759"/>